<evidence type="ECO:0000256" key="1">
    <source>
        <dbReference type="ARBA" id="ARBA00001946"/>
    </source>
</evidence>
<dbReference type="InterPro" id="IPR013221">
    <property type="entry name" value="Mur_ligase_cen"/>
</dbReference>
<evidence type="ECO:0000256" key="9">
    <source>
        <dbReference type="ARBA" id="ARBA00022598"/>
    </source>
</evidence>
<dbReference type="FunFam" id="3.40.1190.10:FF:000011">
    <property type="entry name" value="Folylpolyglutamate synthase/dihydrofolate synthase"/>
    <property type="match status" value="1"/>
</dbReference>
<dbReference type="PROSITE" id="PS01012">
    <property type="entry name" value="FOLYLPOLYGLU_SYNT_2"/>
    <property type="match status" value="1"/>
</dbReference>
<dbReference type="InterPro" id="IPR004101">
    <property type="entry name" value="Mur_ligase_C"/>
</dbReference>
<keyword evidence="12 22" id="KW-0067">ATP-binding</keyword>
<dbReference type="AlphaFoldDB" id="J0R636"/>
<dbReference type="Proteomes" id="UP000008952">
    <property type="component" value="Unassembled WGS sequence"/>
</dbReference>
<dbReference type="PATRIC" id="fig|1094558.3.peg.549"/>
<feature type="domain" description="Mur ligase central" evidence="24">
    <location>
        <begin position="48"/>
        <end position="269"/>
    </location>
</feature>
<evidence type="ECO:0000256" key="18">
    <source>
        <dbReference type="ARBA" id="ARBA00047493"/>
    </source>
</evidence>
<dbReference type="GO" id="GO:0046656">
    <property type="term" value="P:folic acid biosynthetic process"/>
    <property type="evidence" value="ECO:0007669"/>
    <property type="project" value="UniProtKB-KW"/>
</dbReference>
<comment type="pathway">
    <text evidence="4">Cofactor biosynthesis; tetrahydrofolylpolyglutamate biosynthesis.</text>
</comment>
<feature type="domain" description="Mur ligase C-terminal" evidence="23">
    <location>
        <begin position="304"/>
        <end position="423"/>
    </location>
</feature>
<dbReference type="Pfam" id="PF02875">
    <property type="entry name" value="Mur_ligase_C"/>
    <property type="match status" value="1"/>
</dbReference>
<keyword evidence="9 22" id="KW-0436">Ligase</keyword>
<comment type="catalytic activity">
    <reaction evidence="18">
        <text>(6S)-5,6,7,8-tetrahydrofolyl-(gamma-L-Glu)(n) + L-glutamate + ATP = (6S)-5,6,7,8-tetrahydrofolyl-(gamma-L-Glu)(n+1) + ADP + phosphate + H(+)</text>
        <dbReference type="Rhea" id="RHEA:10580"/>
        <dbReference type="Rhea" id="RHEA-COMP:14738"/>
        <dbReference type="Rhea" id="RHEA-COMP:14740"/>
        <dbReference type="ChEBI" id="CHEBI:15378"/>
        <dbReference type="ChEBI" id="CHEBI:29985"/>
        <dbReference type="ChEBI" id="CHEBI:30616"/>
        <dbReference type="ChEBI" id="CHEBI:43474"/>
        <dbReference type="ChEBI" id="CHEBI:141005"/>
        <dbReference type="ChEBI" id="CHEBI:456216"/>
        <dbReference type="EC" id="6.3.2.17"/>
    </reaction>
</comment>
<evidence type="ECO:0000256" key="5">
    <source>
        <dbReference type="ARBA" id="ARBA00008276"/>
    </source>
</evidence>
<evidence type="ECO:0000256" key="21">
    <source>
        <dbReference type="ARBA" id="ARBA00049161"/>
    </source>
</evidence>
<dbReference type="SUPFAM" id="SSF53623">
    <property type="entry name" value="MurD-like peptide ligases, catalytic domain"/>
    <property type="match status" value="1"/>
</dbReference>
<accession>J0R636</accession>
<comment type="function">
    <text evidence="2">Functions in two distinct reactions of the de novo folate biosynthetic pathway. Catalyzes the addition of a glutamate residue to dihydropteroate (7,8-dihydropteroate or H2Pte) to form dihydrofolate (7,8-dihydrofolate monoglutamate or H2Pte-Glu). Also catalyzes successive additions of L-glutamate to tetrahydrofolate or 10-formyltetrahydrofolate or 5,10-methylenetetrahydrofolate, leading to folylpolyglutamate derivatives.</text>
</comment>
<evidence type="ECO:0000256" key="7">
    <source>
        <dbReference type="ARBA" id="ARBA00013025"/>
    </source>
</evidence>
<evidence type="ECO:0000256" key="12">
    <source>
        <dbReference type="ARBA" id="ARBA00022840"/>
    </source>
</evidence>
<dbReference type="GO" id="GO:0005737">
    <property type="term" value="C:cytoplasm"/>
    <property type="evidence" value="ECO:0007669"/>
    <property type="project" value="TreeGrafter"/>
</dbReference>
<dbReference type="EC" id="6.3.2.12" evidence="6"/>
<dbReference type="Gene3D" id="3.90.190.20">
    <property type="entry name" value="Mur ligase, C-terminal domain"/>
    <property type="match status" value="1"/>
</dbReference>
<dbReference type="HOGENOM" id="CLU_015869_1_1_5"/>
<evidence type="ECO:0000313" key="26">
    <source>
        <dbReference type="Proteomes" id="UP000008952"/>
    </source>
</evidence>
<evidence type="ECO:0000256" key="11">
    <source>
        <dbReference type="ARBA" id="ARBA00022741"/>
    </source>
</evidence>
<dbReference type="GO" id="GO:0046872">
    <property type="term" value="F:metal ion binding"/>
    <property type="evidence" value="ECO:0007669"/>
    <property type="project" value="UniProtKB-KW"/>
</dbReference>
<evidence type="ECO:0000256" key="16">
    <source>
        <dbReference type="ARBA" id="ARBA00030592"/>
    </source>
</evidence>
<dbReference type="eggNOG" id="COG0285">
    <property type="taxonomic scope" value="Bacteria"/>
</dbReference>
<keyword evidence="11 22" id="KW-0547">Nucleotide-binding</keyword>
<evidence type="ECO:0000256" key="13">
    <source>
        <dbReference type="ARBA" id="ARBA00022842"/>
    </source>
</evidence>
<evidence type="ECO:0000256" key="14">
    <source>
        <dbReference type="ARBA" id="ARBA00022909"/>
    </source>
</evidence>
<dbReference type="UniPathway" id="UPA00077">
    <property type="reaction ID" value="UER00157"/>
</dbReference>
<evidence type="ECO:0000256" key="17">
    <source>
        <dbReference type="ARBA" id="ARBA00032510"/>
    </source>
</evidence>
<comment type="caution">
    <text evidence="25">The sequence shown here is derived from an EMBL/GenBank/DDBJ whole genome shotgun (WGS) entry which is preliminary data.</text>
</comment>
<keyword evidence="13" id="KW-0460">Magnesium</keyword>
<evidence type="ECO:0000256" key="22">
    <source>
        <dbReference type="PIRNR" id="PIRNR001563"/>
    </source>
</evidence>
<dbReference type="InterPro" id="IPR036615">
    <property type="entry name" value="Mur_ligase_C_dom_sf"/>
</dbReference>
<evidence type="ECO:0000256" key="4">
    <source>
        <dbReference type="ARBA" id="ARBA00005150"/>
    </source>
</evidence>
<dbReference type="NCBIfam" id="TIGR01499">
    <property type="entry name" value="folC"/>
    <property type="match status" value="1"/>
</dbReference>
<dbReference type="GO" id="GO:0008841">
    <property type="term" value="F:dihydrofolate synthase activity"/>
    <property type="evidence" value="ECO:0007669"/>
    <property type="project" value="UniProtKB-EC"/>
</dbReference>
<comment type="cofactor">
    <cofactor evidence="1">
        <name>Mg(2+)</name>
        <dbReference type="ChEBI" id="CHEBI:18420"/>
    </cofactor>
</comment>
<gene>
    <name evidence="25" type="ORF">ME5_00496</name>
</gene>
<comment type="pathway">
    <text evidence="3">Cofactor biosynthesis; tetrahydrofolate biosynthesis; 7,8-dihydrofolate from 2-amino-4-hydroxy-6-hydroxymethyl-7,8-dihydropteridine diphosphate and 4-aminobenzoate: step 2/2.</text>
</comment>
<dbReference type="InterPro" id="IPR018109">
    <property type="entry name" value="Folylpolyglutamate_synth_CS"/>
</dbReference>
<keyword evidence="14" id="KW-0289">Folate biosynthesis</keyword>
<evidence type="ECO:0000259" key="24">
    <source>
        <dbReference type="Pfam" id="PF08245"/>
    </source>
</evidence>
<evidence type="ECO:0000256" key="15">
    <source>
        <dbReference type="ARBA" id="ARBA00030048"/>
    </source>
</evidence>
<sequence length="439" mass="47719">MVHNRAESLIHDLMQLHPKGFDLSLQRISGLLARLDNPHLKLPPIIHIAGTNGKGSATANCRSLLESAGYTVHVHTSPHLVSWHERYRMAHKDGGQFVTDDVLADAIERVATANNGCSITVFEILTAVAFLLFSEHPADAVILEVGLGGRFDATNVIPKPAVSLIMPIALDHEAFLGHCVEKIAFEKGGIIKDSAPVVIAHQADHSAISVLTDLAEKKCAPLSIYGQDYHAHEENSRMIFQNQLGLWDLPMPCLQGAHQIDNSAAAIEAVLQAGFQLSDDHMAHAMRHIVWPGRMQSIKQGKLVETLHPLTKIIIDGGHNPAAAKVVAQALKKLKEQTGHPIVLIVGMINTKDSEGYFKELLKIVDKVITVPILNSDAAITPEDLCEVACRVGFTAQSMKSLEQAFHLISKDKTPQTVLIGGSLYLAGEFLSLNHTLPE</sequence>
<dbReference type="InterPro" id="IPR001645">
    <property type="entry name" value="Folylpolyglutamate_synth"/>
</dbReference>
<evidence type="ECO:0000256" key="19">
    <source>
        <dbReference type="ARBA" id="ARBA00047808"/>
    </source>
</evidence>
<proteinExistence type="inferred from homology"/>
<reference evidence="25 26" key="1">
    <citation type="submission" date="2012-03" db="EMBL/GenBank/DDBJ databases">
        <title>The Genome Sequence of Bartonella tamiae Th239.</title>
        <authorList>
            <consortium name="The Broad Institute Genome Sequencing Platform"/>
            <consortium name="The Broad Institute Genome Sequencing Center for Infectious Disease"/>
            <person name="Feldgarden M."/>
            <person name="Kirby J."/>
            <person name="Kosoy M."/>
            <person name="Birtles R."/>
            <person name="Probert W.S."/>
            <person name="Chiaraviglio L."/>
            <person name="Young S.K."/>
            <person name="Zeng Q."/>
            <person name="Gargeya S."/>
            <person name="Fitzgerald M."/>
            <person name="Haas B."/>
            <person name="Abouelleil A."/>
            <person name="Alvarado L."/>
            <person name="Arachchi H.M."/>
            <person name="Berlin A."/>
            <person name="Chapman S.B."/>
            <person name="Gearin G."/>
            <person name="Goldberg J."/>
            <person name="Griggs A."/>
            <person name="Gujja S."/>
            <person name="Hansen M."/>
            <person name="Heiman D."/>
            <person name="Howarth C."/>
            <person name="Larimer J."/>
            <person name="Lui A."/>
            <person name="MacDonald P.J.P."/>
            <person name="McCowen C."/>
            <person name="Montmayeur A."/>
            <person name="Murphy C."/>
            <person name="Neiman D."/>
            <person name="Pearson M."/>
            <person name="Priest M."/>
            <person name="Roberts A."/>
            <person name="Saif S."/>
            <person name="Shea T."/>
            <person name="Sisk P."/>
            <person name="Stolte C."/>
            <person name="Sykes S."/>
            <person name="Wortman J."/>
            <person name="Nusbaum C."/>
            <person name="Birren B."/>
        </authorList>
    </citation>
    <scope>NUCLEOTIDE SEQUENCE [LARGE SCALE GENOMIC DNA]</scope>
    <source>
        <strain evidence="25 26">Th239</strain>
    </source>
</reference>
<dbReference type="Pfam" id="PF08245">
    <property type="entry name" value="Mur_ligase_M"/>
    <property type="match status" value="1"/>
</dbReference>
<name>J0R636_9HYPH</name>
<protein>
    <recommendedName>
        <fullName evidence="8">Dihydrofolate synthase/folylpolyglutamate synthase</fullName>
        <ecNumber evidence="6">6.3.2.12</ecNumber>
        <ecNumber evidence="7">6.3.2.17</ecNumber>
    </recommendedName>
    <alternativeName>
        <fullName evidence="17">Folylpoly-gamma-glutamate synthetase-dihydrofolate synthetase</fullName>
    </alternativeName>
    <alternativeName>
        <fullName evidence="15">Folylpolyglutamate synthetase</fullName>
    </alternativeName>
    <alternativeName>
        <fullName evidence="16">Tetrahydrofolylpolyglutamate synthase</fullName>
    </alternativeName>
</protein>
<evidence type="ECO:0000256" key="8">
    <source>
        <dbReference type="ARBA" id="ARBA00019357"/>
    </source>
</evidence>
<evidence type="ECO:0000256" key="20">
    <source>
        <dbReference type="ARBA" id="ARBA00049035"/>
    </source>
</evidence>
<dbReference type="EC" id="6.3.2.17" evidence="7"/>
<dbReference type="PANTHER" id="PTHR11136">
    <property type="entry name" value="FOLYLPOLYGLUTAMATE SYNTHASE-RELATED"/>
    <property type="match status" value="1"/>
</dbReference>
<keyword evidence="10" id="KW-0479">Metal-binding</keyword>
<organism evidence="25 26">
    <name type="scientific">Bartonella tamiae Th239</name>
    <dbReference type="NCBI Taxonomy" id="1094558"/>
    <lineage>
        <taxon>Bacteria</taxon>
        <taxon>Pseudomonadati</taxon>
        <taxon>Pseudomonadota</taxon>
        <taxon>Alphaproteobacteria</taxon>
        <taxon>Hyphomicrobiales</taxon>
        <taxon>Bartonellaceae</taxon>
        <taxon>Bartonella</taxon>
    </lineage>
</organism>
<evidence type="ECO:0000256" key="3">
    <source>
        <dbReference type="ARBA" id="ARBA00004799"/>
    </source>
</evidence>
<dbReference type="OrthoDB" id="9809356at2"/>
<dbReference type="Gene3D" id="3.40.1190.10">
    <property type="entry name" value="Mur-like, catalytic domain"/>
    <property type="match status" value="1"/>
</dbReference>
<dbReference type="SUPFAM" id="SSF53244">
    <property type="entry name" value="MurD-like peptide ligases, peptide-binding domain"/>
    <property type="match status" value="1"/>
</dbReference>
<evidence type="ECO:0000259" key="23">
    <source>
        <dbReference type="Pfam" id="PF02875"/>
    </source>
</evidence>
<dbReference type="InterPro" id="IPR036565">
    <property type="entry name" value="Mur-like_cat_sf"/>
</dbReference>
<dbReference type="GO" id="GO:0005524">
    <property type="term" value="F:ATP binding"/>
    <property type="evidence" value="ECO:0007669"/>
    <property type="project" value="UniProtKB-KW"/>
</dbReference>
<comment type="catalytic activity">
    <reaction evidence="21">
        <text>7,8-dihydropteroate + L-glutamate + ATP = 7,8-dihydrofolate + ADP + phosphate + H(+)</text>
        <dbReference type="Rhea" id="RHEA:23584"/>
        <dbReference type="ChEBI" id="CHEBI:15378"/>
        <dbReference type="ChEBI" id="CHEBI:17839"/>
        <dbReference type="ChEBI" id="CHEBI:29985"/>
        <dbReference type="ChEBI" id="CHEBI:30616"/>
        <dbReference type="ChEBI" id="CHEBI:43474"/>
        <dbReference type="ChEBI" id="CHEBI:57451"/>
        <dbReference type="ChEBI" id="CHEBI:456216"/>
        <dbReference type="EC" id="6.3.2.12"/>
    </reaction>
</comment>
<keyword evidence="26" id="KW-1185">Reference proteome</keyword>
<dbReference type="GO" id="GO:0004326">
    <property type="term" value="F:tetrahydrofolylpolyglutamate synthase activity"/>
    <property type="evidence" value="ECO:0007669"/>
    <property type="project" value="UniProtKB-EC"/>
</dbReference>
<comment type="catalytic activity">
    <reaction evidence="19">
        <text>10-formyltetrahydrofolyl-(gamma-L-Glu)(n) + L-glutamate + ATP = 10-formyltetrahydrofolyl-(gamma-L-Glu)(n+1) + ADP + phosphate + H(+)</text>
        <dbReference type="Rhea" id="RHEA:51904"/>
        <dbReference type="Rhea" id="RHEA-COMP:13088"/>
        <dbReference type="Rhea" id="RHEA-COMP:14300"/>
        <dbReference type="ChEBI" id="CHEBI:15378"/>
        <dbReference type="ChEBI" id="CHEBI:29985"/>
        <dbReference type="ChEBI" id="CHEBI:30616"/>
        <dbReference type="ChEBI" id="CHEBI:43474"/>
        <dbReference type="ChEBI" id="CHEBI:134413"/>
        <dbReference type="ChEBI" id="CHEBI:456216"/>
        <dbReference type="EC" id="6.3.2.17"/>
    </reaction>
</comment>
<evidence type="ECO:0000256" key="2">
    <source>
        <dbReference type="ARBA" id="ARBA00002714"/>
    </source>
</evidence>
<dbReference type="PANTHER" id="PTHR11136:SF0">
    <property type="entry name" value="DIHYDROFOLATE SYNTHETASE-RELATED"/>
    <property type="match status" value="1"/>
</dbReference>
<evidence type="ECO:0000256" key="6">
    <source>
        <dbReference type="ARBA" id="ARBA00013023"/>
    </source>
</evidence>
<comment type="similarity">
    <text evidence="5 22">Belongs to the folylpolyglutamate synthase family.</text>
</comment>
<evidence type="ECO:0000313" key="25">
    <source>
        <dbReference type="EMBL" id="EJF91164.1"/>
    </source>
</evidence>
<dbReference type="EMBL" id="AIMB01000003">
    <property type="protein sequence ID" value="EJF91164.1"/>
    <property type="molecule type" value="Genomic_DNA"/>
</dbReference>
<dbReference type="PIRSF" id="PIRSF001563">
    <property type="entry name" value="Folylpolyglu_synth"/>
    <property type="match status" value="1"/>
</dbReference>
<dbReference type="PROSITE" id="PS01011">
    <property type="entry name" value="FOLYLPOLYGLU_SYNT_1"/>
    <property type="match status" value="1"/>
</dbReference>
<comment type="catalytic activity">
    <reaction evidence="20">
        <text>(6R)-5,10-methylenetetrahydrofolyl-(gamma-L-Glu)(n) + L-glutamate + ATP = (6R)-5,10-methylenetetrahydrofolyl-(gamma-L-Glu)(n+1) + ADP + phosphate + H(+)</text>
        <dbReference type="Rhea" id="RHEA:51912"/>
        <dbReference type="Rhea" id="RHEA-COMP:13257"/>
        <dbReference type="Rhea" id="RHEA-COMP:13258"/>
        <dbReference type="ChEBI" id="CHEBI:15378"/>
        <dbReference type="ChEBI" id="CHEBI:29985"/>
        <dbReference type="ChEBI" id="CHEBI:30616"/>
        <dbReference type="ChEBI" id="CHEBI:43474"/>
        <dbReference type="ChEBI" id="CHEBI:136572"/>
        <dbReference type="ChEBI" id="CHEBI:456216"/>
        <dbReference type="EC" id="6.3.2.17"/>
    </reaction>
</comment>
<dbReference type="STRING" id="1094558.ME5_00496"/>
<evidence type="ECO:0000256" key="10">
    <source>
        <dbReference type="ARBA" id="ARBA00022723"/>
    </source>
</evidence>
<dbReference type="GO" id="GO:0046654">
    <property type="term" value="P:tetrahydrofolate biosynthetic process"/>
    <property type="evidence" value="ECO:0007669"/>
    <property type="project" value="UniProtKB-UniPathway"/>
</dbReference>